<dbReference type="InterPro" id="IPR013212">
    <property type="entry name" value="Mad3/Bub1_I"/>
</dbReference>
<dbReference type="GO" id="GO:0051754">
    <property type="term" value="P:meiotic sister chromatid cohesion, centromeric"/>
    <property type="evidence" value="ECO:0007669"/>
    <property type="project" value="TreeGrafter"/>
</dbReference>
<dbReference type="GO" id="GO:0005634">
    <property type="term" value="C:nucleus"/>
    <property type="evidence" value="ECO:0007669"/>
    <property type="project" value="TreeGrafter"/>
</dbReference>
<protein>
    <recommendedName>
        <fullName evidence="2">BUB1 N-terminal domain-containing protein</fullName>
    </recommendedName>
</protein>
<dbReference type="Pfam" id="PF08311">
    <property type="entry name" value="Mad3_BUB1_I"/>
    <property type="match status" value="1"/>
</dbReference>
<dbReference type="GO" id="GO:0007094">
    <property type="term" value="P:mitotic spindle assembly checkpoint signaling"/>
    <property type="evidence" value="ECO:0007669"/>
    <property type="project" value="InterPro"/>
</dbReference>
<proteinExistence type="predicted"/>
<dbReference type="Pfam" id="PF08171">
    <property type="entry name" value="Mad3_BUB1_II"/>
    <property type="match status" value="1"/>
</dbReference>
<feature type="domain" description="BUB1 N-terminal" evidence="2">
    <location>
        <begin position="48"/>
        <end position="222"/>
    </location>
</feature>
<dbReference type="Proteomes" id="UP001306508">
    <property type="component" value="Unassembled WGS sequence"/>
</dbReference>
<accession>A0AAN7WK03</accession>
<dbReference type="PROSITE" id="PS51489">
    <property type="entry name" value="BUB1_N"/>
    <property type="match status" value="1"/>
</dbReference>
<dbReference type="EMBL" id="JAWIZZ010000053">
    <property type="protein sequence ID" value="KAK5778345.1"/>
    <property type="molecule type" value="Genomic_DNA"/>
</dbReference>
<dbReference type="PANTHER" id="PTHR14030:SF4">
    <property type="entry name" value="BUB1 KINASE, ISOFORM A-RELATED"/>
    <property type="match status" value="1"/>
</dbReference>
<dbReference type="InterPro" id="IPR012572">
    <property type="entry name" value="Mad3/Bub1_II"/>
</dbReference>
<organism evidence="3 4">
    <name type="scientific">Arxiozyma heterogenica</name>
    <dbReference type="NCBI Taxonomy" id="278026"/>
    <lineage>
        <taxon>Eukaryota</taxon>
        <taxon>Fungi</taxon>
        <taxon>Dikarya</taxon>
        <taxon>Ascomycota</taxon>
        <taxon>Saccharomycotina</taxon>
        <taxon>Saccharomycetes</taxon>
        <taxon>Saccharomycetales</taxon>
        <taxon>Saccharomycetaceae</taxon>
        <taxon>Arxiozyma</taxon>
    </lineage>
</organism>
<comment type="caution">
    <text evidence="3">The sequence shown here is derived from an EMBL/GenBank/DDBJ whole genome shotgun (WGS) entry which is preliminary data.</text>
</comment>
<keyword evidence="4" id="KW-1185">Reference proteome</keyword>
<evidence type="ECO:0000256" key="1">
    <source>
        <dbReference type="SAM" id="MobiDB-lite"/>
    </source>
</evidence>
<gene>
    <name evidence="3" type="ORF">RI543_004006</name>
</gene>
<dbReference type="AlphaFoldDB" id="A0AAN7WK03"/>
<dbReference type="PANTHER" id="PTHR14030">
    <property type="entry name" value="MITOTIC CHECKPOINT SERINE/THREONINE-PROTEIN KINASE BUB1"/>
    <property type="match status" value="1"/>
</dbReference>
<dbReference type="SMART" id="SM00777">
    <property type="entry name" value="Mad3_BUB1_I"/>
    <property type="match status" value="1"/>
</dbReference>
<dbReference type="GO" id="GO:0032991">
    <property type="term" value="C:protein-containing complex"/>
    <property type="evidence" value="ECO:0007669"/>
    <property type="project" value="UniProtKB-ARBA"/>
</dbReference>
<evidence type="ECO:0000313" key="3">
    <source>
        <dbReference type="EMBL" id="KAK5778345.1"/>
    </source>
</evidence>
<dbReference type="Gene3D" id="6.10.20.170">
    <property type="match status" value="1"/>
</dbReference>
<sequence>MPKKLILFDELEDDKENYSYQRKGRSVSLISQLQTTSKTSNESSKNEHWKQILNQISLVDDPLSLFVEYIEIESHKIMSDWTLKRSNLLEIVELCLLYCQQFDRYKNDPKYLNVWLDYCSNFYSTEDQIDIFYYMYRSDICVELSDFYSYFTDIFVLLERYFEAYQVLNLGIQANAKPEKQLLDELNLLKENENFKVSQVDRTTDHDGFQNSNQNNNPVFQINYHEPNLILNQERNDLIRNYQNRIIRNNSQAKTKNLNLNNLNSSSSSIYRDENDEASDTFNVFKSSVRNIFDDKSIVPSATAIASTLKFESRNEKFKENKHLISGRIEPNSKIEPLKQVASMPLNQPKSNNKLSIFNDTMHRNGPIYKILHVSGMKPEKIDCNFNLIYTENGTEHSIEEILALIRYRKIINTTTNNKRSNNNDDNFTNENGPNKRMKM</sequence>
<evidence type="ECO:0000259" key="2">
    <source>
        <dbReference type="PROSITE" id="PS51489"/>
    </source>
</evidence>
<feature type="region of interest" description="Disordered" evidence="1">
    <location>
        <begin position="416"/>
        <end position="440"/>
    </location>
</feature>
<reference evidence="4" key="1">
    <citation type="submission" date="2023-07" db="EMBL/GenBank/DDBJ databases">
        <title>A draft genome of Kazachstania heterogenica Y-27499.</title>
        <authorList>
            <person name="Donic C."/>
            <person name="Kralova J.S."/>
            <person name="Fidel L."/>
            <person name="Ben-Dor S."/>
            <person name="Jung S."/>
        </authorList>
    </citation>
    <scope>NUCLEOTIDE SEQUENCE [LARGE SCALE GENOMIC DNA]</scope>
    <source>
        <strain evidence="4">Y27499</strain>
    </source>
</reference>
<dbReference type="InterPro" id="IPR015661">
    <property type="entry name" value="Bub1/Mad3"/>
</dbReference>
<name>A0AAN7WK03_9SACH</name>
<evidence type="ECO:0000313" key="4">
    <source>
        <dbReference type="Proteomes" id="UP001306508"/>
    </source>
</evidence>
<dbReference type="Gene3D" id="1.25.40.430">
    <property type="match status" value="1"/>
</dbReference>